<dbReference type="InterPro" id="IPR000182">
    <property type="entry name" value="GNAT_dom"/>
</dbReference>
<dbReference type="Gene3D" id="3.40.630.30">
    <property type="match status" value="1"/>
</dbReference>
<keyword evidence="3" id="KW-1185">Reference proteome</keyword>
<dbReference type="OrthoDB" id="9796171at2"/>
<proteinExistence type="predicted"/>
<dbReference type="EMBL" id="FOXR01000008">
    <property type="protein sequence ID" value="SFP97931.1"/>
    <property type="molecule type" value="Genomic_DNA"/>
</dbReference>
<dbReference type="SUPFAM" id="SSF55729">
    <property type="entry name" value="Acyl-CoA N-acyltransferases (Nat)"/>
    <property type="match status" value="1"/>
</dbReference>
<evidence type="ECO:0000313" key="2">
    <source>
        <dbReference type="EMBL" id="SFP97931.1"/>
    </source>
</evidence>
<sequence length="142" mass="16253">MQIKWLKGTDDLTDAYKIRFKVFVEEQNVPADIEIDDIDGIAHHLVVYQDGIPVGTGRVFEQGGRYYLGRIAVLKEYRKQHIGSLIVKLLLQKAFEWGAEEVHIHAQTSALEFYKKLGFIPYGEPYDEAGIGHISMVAYRKK</sequence>
<name>A0A1I5URN3_9FIRM</name>
<keyword evidence="2" id="KW-0012">Acyltransferase</keyword>
<accession>A0A1I5URN3</accession>
<reference evidence="2 3" key="1">
    <citation type="submission" date="2016-10" db="EMBL/GenBank/DDBJ databases">
        <authorList>
            <person name="de Groot N.N."/>
        </authorList>
    </citation>
    <scope>NUCLEOTIDE SEQUENCE [LARGE SCALE GENOMIC DNA]</scope>
    <source>
        <strain evidence="2 3">DSM 20678</strain>
    </source>
</reference>
<dbReference type="AlphaFoldDB" id="A0A1I5URN3"/>
<keyword evidence="2" id="KW-0808">Transferase</keyword>
<dbReference type="RefSeq" id="WP_092282183.1">
    <property type="nucleotide sequence ID" value="NZ_FOXR01000008.1"/>
</dbReference>
<dbReference type="InterPro" id="IPR039143">
    <property type="entry name" value="GNPNAT1-like"/>
</dbReference>
<dbReference type="Proteomes" id="UP000198577">
    <property type="component" value="Unassembled WGS sequence"/>
</dbReference>
<dbReference type="InterPro" id="IPR016181">
    <property type="entry name" value="Acyl_CoA_acyltransferase"/>
</dbReference>
<protein>
    <submittedName>
        <fullName evidence="2">Predicted N-acyltransferase, GNAT family</fullName>
    </submittedName>
</protein>
<gene>
    <name evidence="2" type="ORF">SAMN05444406_10839</name>
</gene>
<dbReference type="CDD" id="cd04301">
    <property type="entry name" value="NAT_SF"/>
    <property type="match status" value="1"/>
</dbReference>
<evidence type="ECO:0000259" key="1">
    <source>
        <dbReference type="PROSITE" id="PS51186"/>
    </source>
</evidence>
<dbReference type="PANTHER" id="PTHR13355:SF11">
    <property type="entry name" value="GLUCOSAMINE 6-PHOSPHATE N-ACETYLTRANSFERASE"/>
    <property type="match status" value="1"/>
</dbReference>
<feature type="domain" description="N-acetyltransferase" evidence="1">
    <location>
        <begin position="1"/>
        <end position="141"/>
    </location>
</feature>
<dbReference type="PANTHER" id="PTHR13355">
    <property type="entry name" value="GLUCOSAMINE 6-PHOSPHATE N-ACETYLTRANSFERASE"/>
    <property type="match status" value="1"/>
</dbReference>
<dbReference type="PROSITE" id="PS51186">
    <property type="entry name" value="GNAT"/>
    <property type="match status" value="1"/>
</dbReference>
<evidence type="ECO:0000313" key="3">
    <source>
        <dbReference type="Proteomes" id="UP000198577"/>
    </source>
</evidence>
<dbReference type="GO" id="GO:0004343">
    <property type="term" value="F:glucosamine 6-phosphate N-acetyltransferase activity"/>
    <property type="evidence" value="ECO:0007669"/>
    <property type="project" value="TreeGrafter"/>
</dbReference>
<dbReference type="Pfam" id="PF13673">
    <property type="entry name" value="Acetyltransf_10"/>
    <property type="match status" value="1"/>
</dbReference>
<organism evidence="2 3">
    <name type="scientific">Caldicoprobacter faecalis</name>
    <dbReference type="NCBI Taxonomy" id="937334"/>
    <lineage>
        <taxon>Bacteria</taxon>
        <taxon>Bacillati</taxon>
        <taxon>Bacillota</taxon>
        <taxon>Clostridia</taxon>
        <taxon>Caldicoprobacterales</taxon>
        <taxon>Caldicoprobacteraceae</taxon>
        <taxon>Caldicoprobacter</taxon>
    </lineage>
</organism>